<dbReference type="AlphaFoldDB" id="G7YMX0"/>
<accession>G7YMX0</accession>
<keyword evidence="3" id="KW-1185">Reference proteome</keyword>
<feature type="compositionally biased region" description="Basic and acidic residues" evidence="1">
    <location>
        <begin position="62"/>
        <end position="79"/>
    </location>
</feature>
<dbReference type="EMBL" id="DF143882">
    <property type="protein sequence ID" value="GAA54301.1"/>
    <property type="molecule type" value="Genomic_DNA"/>
</dbReference>
<name>G7YMX0_CLOSI</name>
<organism evidence="2 3">
    <name type="scientific">Clonorchis sinensis</name>
    <name type="common">Chinese liver fluke</name>
    <dbReference type="NCBI Taxonomy" id="79923"/>
    <lineage>
        <taxon>Eukaryota</taxon>
        <taxon>Metazoa</taxon>
        <taxon>Spiralia</taxon>
        <taxon>Lophotrochozoa</taxon>
        <taxon>Platyhelminthes</taxon>
        <taxon>Trematoda</taxon>
        <taxon>Digenea</taxon>
        <taxon>Opisthorchiida</taxon>
        <taxon>Opisthorchiata</taxon>
        <taxon>Opisthorchiidae</taxon>
        <taxon>Clonorchis</taxon>
    </lineage>
</organism>
<feature type="region of interest" description="Disordered" evidence="1">
    <location>
        <begin position="50"/>
        <end position="96"/>
    </location>
</feature>
<dbReference type="Proteomes" id="UP000008909">
    <property type="component" value="Unassembled WGS sequence"/>
</dbReference>
<evidence type="ECO:0000256" key="1">
    <source>
        <dbReference type="SAM" id="MobiDB-lite"/>
    </source>
</evidence>
<reference key="2">
    <citation type="submission" date="2011-10" db="EMBL/GenBank/DDBJ databases">
        <title>The genome and transcriptome sequence of Clonorchis sinensis provide insights into the carcinogenic liver fluke.</title>
        <authorList>
            <person name="Wang X."/>
            <person name="Huang Y."/>
            <person name="Chen W."/>
            <person name="Liu H."/>
            <person name="Guo L."/>
            <person name="Chen Y."/>
            <person name="Luo F."/>
            <person name="Zhou W."/>
            <person name="Sun J."/>
            <person name="Mao Q."/>
            <person name="Liang P."/>
            <person name="Zhou C."/>
            <person name="Tian Y."/>
            <person name="Men J."/>
            <person name="Lv X."/>
            <person name="Huang L."/>
            <person name="Zhou J."/>
            <person name="Hu Y."/>
            <person name="Li R."/>
            <person name="Zhang F."/>
            <person name="Lei H."/>
            <person name="Li X."/>
            <person name="Hu X."/>
            <person name="Liang C."/>
            <person name="Xu J."/>
            <person name="Wu Z."/>
            <person name="Yu X."/>
        </authorList>
    </citation>
    <scope>NUCLEOTIDE SEQUENCE</scope>
    <source>
        <strain>Henan</strain>
    </source>
</reference>
<protein>
    <submittedName>
        <fullName evidence="2">Uncharacterized protein</fullName>
    </submittedName>
</protein>
<feature type="compositionally biased region" description="Acidic residues" evidence="1">
    <location>
        <begin position="87"/>
        <end position="96"/>
    </location>
</feature>
<evidence type="ECO:0000313" key="2">
    <source>
        <dbReference type="EMBL" id="GAA54301.1"/>
    </source>
</evidence>
<gene>
    <name evidence="2" type="ORF">CLF_113615</name>
</gene>
<sequence>MIHWPQPFEDGDVWTFLEDFEEVVDAAGLDTDRGKLAALKTLLRVRVEGGHGCGQEGPLEDGLSRREGSPCSGVRHDGRPPGGYEVVQDDLDGTWM</sequence>
<proteinExistence type="predicted"/>
<evidence type="ECO:0000313" key="3">
    <source>
        <dbReference type="Proteomes" id="UP000008909"/>
    </source>
</evidence>
<reference evidence="2" key="1">
    <citation type="journal article" date="2011" name="Genome Biol.">
        <title>The draft genome of the carcinogenic human liver fluke Clonorchis sinensis.</title>
        <authorList>
            <person name="Wang X."/>
            <person name="Chen W."/>
            <person name="Huang Y."/>
            <person name="Sun J."/>
            <person name="Men J."/>
            <person name="Liu H."/>
            <person name="Luo F."/>
            <person name="Guo L."/>
            <person name="Lv X."/>
            <person name="Deng C."/>
            <person name="Zhou C."/>
            <person name="Fan Y."/>
            <person name="Li X."/>
            <person name="Huang L."/>
            <person name="Hu Y."/>
            <person name="Liang C."/>
            <person name="Hu X."/>
            <person name="Xu J."/>
            <person name="Yu X."/>
        </authorList>
    </citation>
    <scope>NUCLEOTIDE SEQUENCE [LARGE SCALE GENOMIC DNA]</scope>
    <source>
        <strain evidence="2">Henan</strain>
    </source>
</reference>